<dbReference type="InterPro" id="IPR036264">
    <property type="entry name" value="Bact_exopeptidase_dim_dom"/>
</dbReference>
<comment type="similarity">
    <text evidence="1">Belongs to the peptidase M20A family.</text>
</comment>
<dbReference type="PANTHER" id="PTHR45962:SF1">
    <property type="entry name" value="N-FATTY-ACYL-AMINO ACID SYNTHASE_HYDROLASE PM20D1"/>
    <property type="match status" value="1"/>
</dbReference>
<dbReference type="SUPFAM" id="SSF55031">
    <property type="entry name" value="Bacterial exopeptidase dimerisation domain"/>
    <property type="match status" value="1"/>
</dbReference>
<dbReference type="InterPro" id="IPR002933">
    <property type="entry name" value="Peptidase_M20"/>
</dbReference>
<dbReference type="InterPro" id="IPR047177">
    <property type="entry name" value="Pept_M20A"/>
</dbReference>
<feature type="domain" description="Peptidase M20 dimerisation" evidence="6">
    <location>
        <begin position="243"/>
        <end position="390"/>
    </location>
</feature>
<keyword evidence="8" id="KW-1185">Reference proteome</keyword>
<dbReference type="Gene3D" id="3.30.70.360">
    <property type="match status" value="1"/>
</dbReference>
<dbReference type="PANTHER" id="PTHR45962">
    <property type="entry name" value="N-FATTY-ACYL-AMINO ACID SYNTHASE/HYDROLASE PM20D1"/>
    <property type="match status" value="1"/>
</dbReference>
<proteinExistence type="inferred from homology"/>
<dbReference type="SUPFAM" id="SSF53187">
    <property type="entry name" value="Zn-dependent exopeptidases"/>
    <property type="match status" value="1"/>
</dbReference>
<keyword evidence="5" id="KW-0862">Zinc</keyword>
<dbReference type="InterPro" id="IPR001261">
    <property type="entry name" value="ArgE/DapE_CS"/>
</dbReference>
<keyword evidence="3" id="KW-0479">Metal-binding</keyword>
<protein>
    <submittedName>
        <fullName evidence="7">M20 family peptidase</fullName>
    </submittedName>
</protein>
<reference evidence="7 8" key="1">
    <citation type="submission" date="2024-03" db="EMBL/GenBank/DDBJ databases">
        <title>Complete genome of BD2.</title>
        <authorList>
            <person name="Cao G."/>
        </authorList>
    </citation>
    <scope>NUCLEOTIDE SEQUENCE [LARGE SCALE GENOMIC DNA]</scope>
    <source>
        <strain evidence="7 8">BD2</strain>
    </source>
</reference>
<dbReference type="InterPro" id="IPR011650">
    <property type="entry name" value="Peptidase_M20_dimer"/>
</dbReference>
<evidence type="ECO:0000313" key="7">
    <source>
        <dbReference type="EMBL" id="WXL26049.1"/>
    </source>
</evidence>
<dbReference type="Proteomes" id="UP001476583">
    <property type="component" value="Chromosome"/>
</dbReference>
<dbReference type="Gene3D" id="1.10.150.900">
    <property type="match status" value="1"/>
</dbReference>
<dbReference type="EMBL" id="CP148074">
    <property type="protein sequence ID" value="WXL26049.1"/>
    <property type="molecule type" value="Genomic_DNA"/>
</dbReference>
<evidence type="ECO:0000256" key="2">
    <source>
        <dbReference type="ARBA" id="ARBA00022670"/>
    </source>
</evidence>
<dbReference type="Gene3D" id="3.40.630.10">
    <property type="entry name" value="Zn peptidases"/>
    <property type="match status" value="1"/>
</dbReference>
<dbReference type="Pfam" id="PF01546">
    <property type="entry name" value="Peptidase_M20"/>
    <property type="match status" value="1"/>
</dbReference>
<evidence type="ECO:0000256" key="5">
    <source>
        <dbReference type="ARBA" id="ARBA00022833"/>
    </source>
</evidence>
<evidence type="ECO:0000256" key="1">
    <source>
        <dbReference type="ARBA" id="ARBA00006247"/>
    </source>
</evidence>
<dbReference type="Pfam" id="PF07687">
    <property type="entry name" value="M20_dimer"/>
    <property type="match status" value="1"/>
</dbReference>
<organism evidence="7 8">
    <name type="scientific">Ectopseudomonas mendocina</name>
    <name type="common">Pseudomonas mendocina</name>
    <dbReference type="NCBI Taxonomy" id="300"/>
    <lineage>
        <taxon>Bacteria</taxon>
        <taxon>Pseudomonadati</taxon>
        <taxon>Pseudomonadota</taxon>
        <taxon>Gammaproteobacteria</taxon>
        <taxon>Pseudomonadales</taxon>
        <taxon>Pseudomonadaceae</taxon>
        <taxon>Ectopseudomonas</taxon>
    </lineage>
</organism>
<name>A0ABZ2RLI1_ECTME</name>
<evidence type="ECO:0000313" key="8">
    <source>
        <dbReference type="Proteomes" id="UP001476583"/>
    </source>
</evidence>
<keyword evidence="2" id="KW-0645">Protease</keyword>
<evidence type="ECO:0000256" key="3">
    <source>
        <dbReference type="ARBA" id="ARBA00022723"/>
    </source>
</evidence>
<keyword evidence="4" id="KW-0378">Hydrolase</keyword>
<evidence type="ECO:0000256" key="4">
    <source>
        <dbReference type="ARBA" id="ARBA00022801"/>
    </source>
</evidence>
<gene>
    <name evidence="7" type="ORF">WG219_00720</name>
</gene>
<evidence type="ECO:0000259" key="6">
    <source>
        <dbReference type="Pfam" id="PF07687"/>
    </source>
</evidence>
<sequence length="494" mass="53693">MKRLFLTLLSAVLILLAIVLGRTLLQPAAQFNPDPVARPAGLDPQRAAESLSAAIRLPTISHQIGAPAAQQAASNAAFAALERWLQERYPHLVATALREEIKGPSILLRWPGKDRQLPPALLMAHSDVVPVTPGTEKDWNHPPFSGAIAEGFVWGRGAIDSKGSMVAMLEAVETLISQGFQPQRDVFLAFGHDEEIGGLQGNKRIAHYLQEKGTRLAWVSDEGGFVVRGQIPGVKQDVAVVGIAEKGYLSLILQTTAAGGHSSQPPAFNETAVGRLSRALQRMADTPFKRDFDGPTAALLESFTPAQSFGYRVIFANLWLFGPLVADQLAATPAGAAQMQTSIAPTMLRAGVKDNVLAPVARATVNIRIHPRDTIDEVLAHVRHSIDDDQVQVKVMPAARNPSAVSDINGETYRRFADVIRQSFSQTLVSPNLTVGATDARYYEALTENVFRFSPLLMEKEDLGRMHATNERVAIEHLGNASGFYYRLLQTLTD</sequence>
<accession>A0ABZ2RLI1</accession>
<dbReference type="PROSITE" id="PS00759">
    <property type="entry name" value="ARGE_DAPE_CPG2_2"/>
    <property type="match status" value="1"/>
</dbReference>